<evidence type="ECO:0000313" key="3">
    <source>
        <dbReference type="Proteomes" id="UP000499080"/>
    </source>
</evidence>
<reference evidence="2 3" key="1">
    <citation type="journal article" date="2019" name="Sci. Rep.">
        <title>Orb-weaving spider Araneus ventricosus genome elucidates the spidroin gene catalogue.</title>
        <authorList>
            <person name="Kono N."/>
            <person name="Nakamura H."/>
            <person name="Ohtoshi R."/>
            <person name="Moran D.A.P."/>
            <person name="Shinohara A."/>
            <person name="Yoshida Y."/>
            <person name="Fujiwara M."/>
            <person name="Mori M."/>
            <person name="Tomita M."/>
            <person name="Arakawa K."/>
        </authorList>
    </citation>
    <scope>NUCLEOTIDE SEQUENCE [LARGE SCALE GENOMIC DNA]</scope>
</reference>
<protein>
    <submittedName>
        <fullName evidence="2">Uncharacterized protein</fullName>
    </submittedName>
</protein>
<accession>A0A4Y2Q8I0</accession>
<dbReference type="Proteomes" id="UP000499080">
    <property type="component" value="Unassembled WGS sequence"/>
</dbReference>
<keyword evidence="1" id="KW-0175">Coiled coil</keyword>
<organism evidence="2 3">
    <name type="scientific">Araneus ventricosus</name>
    <name type="common">Orbweaver spider</name>
    <name type="synonym">Epeira ventricosa</name>
    <dbReference type="NCBI Taxonomy" id="182803"/>
    <lineage>
        <taxon>Eukaryota</taxon>
        <taxon>Metazoa</taxon>
        <taxon>Ecdysozoa</taxon>
        <taxon>Arthropoda</taxon>
        <taxon>Chelicerata</taxon>
        <taxon>Arachnida</taxon>
        <taxon>Araneae</taxon>
        <taxon>Araneomorphae</taxon>
        <taxon>Entelegynae</taxon>
        <taxon>Araneoidea</taxon>
        <taxon>Araneidae</taxon>
        <taxon>Araneus</taxon>
    </lineage>
</organism>
<name>A0A4Y2Q8I0_ARAVE</name>
<proteinExistence type="predicted"/>
<sequence>MNRQPKSALFKPVSLLEVGIHESDGLKEQIAALKAENEKLKTVNTALEQRGTMPQLASTQQMETANGTFTGKVKKWTLPKKQRPKFVSLVYPKDGETSKRHYSSCLFGDTRYQTCMSIGKIKGARECFRKTFLILFSAFGTSSSTVPRLFDALSDAFSRERARCVTPDSFHQPSQMFTVHPEQYWVNRPSSQVSTRRVGLPPLTRTSIK</sequence>
<dbReference type="AlphaFoldDB" id="A0A4Y2Q8I0"/>
<keyword evidence="3" id="KW-1185">Reference proteome</keyword>
<dbReference type="EMBL" id="BGPR01013173">
    <property type="protein sequence ID" value="GBN59542.1"/>
    <property type="molecule type" value="Genomic_DNA"/>
</dbReference>
<evidence type="ECO:0000256" key="1">
    <source>
        <dbReference type="SAM" id="Coils"/>
    </source>
</evidence>
<gene>
    <name evidence="2" type="ORF">AVEN_163224_1</name>
</gene>
<evidence type="ECO:0000313" key="2">
    <source>
        <dbReference type="EMBL" id="GBN59542.1"/>
    </source>
</evidence>
<comment type="caution">
    <text evidence="2">The sequence shown here is derived from an EMBL/GenBank/DDBJ whole genome shotgun (WGS) entry which is preliminary data.</text>
</comment>
<feature type="coiled-coil region" evidence="1">
    <location>
        <begin position="23"/>
        <end position="50"/>
    </location>
</feature>